<dbReference type="SUPFAM" id="SSF54117">
    <property type="entry name" value="Interleukin 8-like chemokines"/>
    <property type="match status" value="4"/>
</dbReference>
<dbReference type="InterPro" id="IPR001811">
    <property type="entry name" value="Chemokine_IL8-like_dom"/>
</dbReference>
<dbReference type="Pfam" id="PF00048">
    <property type="entry name" value="IL8"/>
    <property type="match status" value="4"/>
</dbReference>
<feature type="domain" description="Chemokine interleukin-8-like" evidence="2">
    <location>
        <begin position="138"/>
        <end position="198"/>
    </location>
</feature>
<evidence type="ECO:0000313" key="3">
    <source>
        <dbReference type="EMBL" id="KAI2648901.1"/>
    </source>
</evidence>
<feature type="domain" description="Chemokine interleukin-8-like" evidence="2">
    <location>
        <begin position="57"/>
        <end position="116"/>
    </location>
</feature>
<organism evidence="3 4">
    <name type="scientific">Labeo rohita</name>
    <name type="common">Indian major carp</name>
    <name type="synonym">Cyprinus rohita</name>
    <dbReference type="NCBI Taxonomy" id="84645"/>
    <lineage>
        <taxon>Eukaryota</taxon>
        <taxon>Metazoa</taxon>
        <taxon>Chordata</taxon>
        <taxon>Craniata</taxon>
        <taxon>Vertebrata</taxon>
        <taxon>Euteleostomi</taxon>
        <taxon>Actinopterygii</taxon>
        <taxon>Neopterygii</taxon>
        <taxon>Teleostei</taxon>
        <taxon>Ostariophysi</taxon>
        <taxon>Cypriniformes</taxon>
        <taxon>Cyprinidae</taxon>
        <taxon>Labeoninae</taxon>
        <taxon>Labeonini</taxon>
        <taxon>Labeo</taxon>
    </lineage>
</organism>
<name>A0ABQ8LFC3_LABRO</name>
<evidence type="ECO:0000313" key="4">
    <source>
        <dbReference type="Proteomes" id="UP000830375"/>
    </source>
</evidence>
<keyword evidence="1" id="KW-0202">Cytokine</keyword>
<protein>
    <submittedName>
        <fullName evidence="3">C-C motif chemokine 20</fullName>
    </submittedName>
</protein>
<feature type="domain" description="Chemokine interleukin-8-like" evidence="2">
    <location>
        <begin position="253"/>
        <end position="313"/>
    </location>
</feature>
<proteinExistence type="predicted"/>
<dbReference type="SMART" id="SM00199">
    <property type="entry name" value="SCY"/>
    <property type="match status" value="4"/>
</dbReference>
<gene>
    <name evidence="3" type="ORF">H4Q32_020062</name>
</gene>
<accession>A0ABQ8LFC3</accession>
<dbReference type="PANTHER" id="PTHR12015">
    <property type="entry name" value="SMALL INDUCIBLE CYTOKINE A"/>
    <property type="match status" value="1"/>
</dbReference>
<dbReference type="Proteomes" id="UP000830375">
    <property type="component" value="Unassembled WGS sequence"/>
</dbReference>
<dbReference type="EMBL" id="JACTAM010000024">
    <property type="protein sequence ID" value="KAI2648901.1"/>
    <property type="molecule type" value="Genomic_DNA"/>
</dbReference>
<comment type="caution">
    <text evidence="3">The sequence shown here is derived from an EMBL/GenBank/DDBJ whole genome shotgun (WGS) entry which is preliminary data.</text>
</comment>
<dbReference type="Gene3D" id="2.40.50.40">
    <property type="match status" value="4"/>
</dbReference>
<sequence>MMAGTGLFSLSEMGETVAVRQINAHRTHKKEDELCVDNHSAVAGYNATNSSHLPIGGSYCPCLKTSNRVLHKENIESYMTQKAVCHIDAVLFKTFSSNFVCADPKRPWVKRATEYVNNRNKPAVATACPINSNTKTGRSFCPCLKTSETVLSKEDIKSYKIHKVDTFHIDAIVFKTVNNLTVCSNPQMPWVKRAMEYVDNRNKAVVTTASPINFASTFKTGSTLTTKLHWNGEDELRTSLNELFEFVNTTTGCSFCPCLNKSETVLSKEDIKSYKIHIVDICHIDAIEFKTVSGLTFCSNPQKPWVKKAMEFVDQKLMSSEMTAHPINSTSTFKITSKLNTASDWNEQDEQRTTSPELLEFPNKSTGHSFCPCLKMSEAVLRKEDIKSYKIHKADVCQIDTIEFKTFSGLTICSNPQKLWVKIAMEFVNKKATLVKKSYWNFSLSFRILLDS</sequence>
<evidence type="ECO:0000256" key="1">
    <source>
        <dbReference type="ARBA" id="ARBA00022514"/>
    </source>
</evidence>
<feature type="domain" description="Chemokine interleukin-8-like" evidence="2">
    <location>
        <begin position="368"/>
        <end position="428"/>
    </location>
</feature>
<keyword evidence="4" id="KW-1185">Reference proteome</keyword>
<dbReference type="CDD" id="cd00272">
    <property type="entry name" value="Chemokine_CC"/>
    <property type="match status" value="1"/>
</dbReference>
<reference evidence="3 4" key="1">
    <citation type="submission" date="2022-01" db="EMBL/GenBank/DDBJ databases">
        <title>A high-quality chromosome-level genome assembly of rohu carp, Labeo rohita.</title>
        <authorList>
            <person name="Arick M.A. II"/>
            <person name="Hsu C.-Y."/>
            <person name="Magbanua Z."/>
            <person name="Pechanova O."/>
            <person name="Grover C."/>
            <person name="Miller E."/>
            <person name="Thrash A."/>
            <person name="Ezzel L."/>
            <person name="Alam S."/>
            <person name="Benzie J."/>
            <person name="Hamilton M."/>
            <person name="Karsi A."/>
            <person name="Lawrence M.L."/>
            <person name="Peterson D.G."/>
        </authorList>
    </citation>
    <scope>NUCLEOTIDE SEQUENCE [LARGE SCALE GENOMIC DNA]</scope>
    <source>
        <strain evidence="4">BAU-BD-2019</strain>
        <tissue evidence="3">Blood</tissue>
    </source>
</reference>
<evidence type="ECO:0000259" key="2">
    <source>
        <dbReference type="SMART" id="SM00199"/>
    </source>
</evidence>
<dbReference type="PANTHER" id="PTHR12015:SF108">
    <property type="entry name" value="C-C MOTIF CHEMOKINE 20"/>
    <property type="match status" value="1"/>
</dbReference>
<dbReference type="InterPro" id="IPR036048">
    <property type="entry name" value="Interleukin_8-like_sf"/>
</dbReference>
<dbReference type="InterPro" id="IPR039809">
    <property type="entry name" value="Chemokine_b/g/d"/>
</dbReference>